<reference evidence="1" key="1">
    <citation type="journal article" date="2020" name="Stud. Mycol.">
        <title>101 Dothideomycetes genomes: a test case for predicting lifestyles and emergence of pathogens.</title>
        <authorList>
            <person name="Haridas S."/>
            <person name="Albert R."/>
            <person name="Binder M."/>
            <person name="Bloem J."/>
            <person name="Labutti K."/>
            <person name="Salamov A."/>
            <person name="Andreopoulos B."/>
            <person name="Baker S."/>
            <person name="Barry K."/>
            <person name="Bills G."/>
            <person name="Bluhm B."/>
            <person name="Cannon C."/>
            <person name="Castanera R."/>
            <person name="Culley D."/>
            <person name="Daum C."/>
            <person name="Ezra D."/>
            <person name="Gonzalez J."/>
            <person name="Henrissat B."/>
            <person name="Kuo A."/>
            <person name="Liang C."/>
            <person name="Lipzen A."/>
            <person name="Lutzoni F."/>
            <person name="Magnuson J."/>
            <person name="Mondo S."/>
            <person name="Nolan M."/>
            <person name="Ohm R."/>
            <person name="Pangilinan J."/>
            <person name="Park H.-J."/>
            <person name="Ramirez L."/>
            <person name="Alfaro M."/>
            <person name="Sun H."/>
            <person name="Tritt A."/>
            <person name="Yoshinaga Y."/>
            <person name="Zwiers L.-H."/>
            <person name="Turgeon B."/>
            <person name="Goodwin S."/>
            <person name="Spatafora J."/>
            <person name="Crous P."/>
            <person name="Grigoriev I."/>
        </authorList>
    </citation>
    <scope>NUCLEOTIDE SEQUENCE</scope>
    <source>
        <strain evidence="1">CBS 130266</strain>
    </source>
</reference>
<dbReference type="EMBL" id="MU007152">
    <property type="protein sequence ID" value="KAF2416675.1"/>
    <property type="molecule type" value="Genomic_DNA"/>
</dbReference>
<evidence type="ECO:0000313" key="2">
    <source>
        <dbReference type="Proteomes" id="UP000800235"/>
    </source>
</evidence>
<organism evidence="1 2">
    <name type="scientific">Tothia fuscella</name>
    <dbReference type="NCBI Taxonomy" id="1048955"/>
    <lineage>
        <taxon>Eukaryota</taxon>
        <taxon>Fungi</taxon>
        <taxon>Dikarya</taxon>
        <taxon>Ascomycota</taxon>
        <taxon>Pezizomycotina</taxon>
        <taxon>Dothideomycetes</taxon>
        <taxon>Pleosporomycetidae</taxon>
        <taxon>Venturiales</taxon>
        <taxon>Cylindrosympodiaceae</taxon>
        <taxon>Tothia</taxon>
    </lineage>
</organism>
<feature type="non-terminal residue" evidence="1">
    <location>
        <position position="1"/>
    </location>
</feature>
<name>A0A9P4NEE1_9PEZI</name>
<proteinExistence type="predicted"/>
<protein>
    <submittedName>
        <fullName evidence="1">Uncharacterized protein</fullName>
    </submittedName>
</protein>
<dbReference type="AlphaFoldDB" id="A0A9P4NEE1"/>
<keyword evidence="2" id="KW-1185">Reference proteome</keyword>
<comment type="caution">
    <text evidence="1">The sequence shown here is derived from an EMBL/GenBank/DDBJ whole genome shotgun (WGS) entry which is preliminary data.</text>
</comment>
<evidence type="ECO:0000313" key="1">
    <source>
        <dbReference type="EMBL" id="KAF2416675.1"/>
    </source>
</evidence>
<dbReference type="Proteomes" id="UP000800235">
    <property type="component" value="Unassembled WGS sequence"/>
</dbReference>
<sequence>IVALPRIFYGGTPPPYRRGSTRLLLPYLYYRRCRAGSRRLGTPTLRPSRARR</sequence>
<accession>A0A9P4NEE1</accession>
<gene>
    <name evidence="1" type="ORF">EJ08DRAFT_708787</name>
</gene>